<evidence type="ECO:0000259" key="6">
    <source>
        <dbReference type="PROSITE" id="PS51462"/>
    </source>
</evidence>
<dbReference type="Pfam" id="PF00293">
    <property type="entry name" value="NUDIX"/>
    <property type="match status" value="1"/>
</dbReference>
<evidence type="ECO:0000313" key="7">
    <source>
        <dbReference type="EMBL" id="SNS75131.1"/>
    </source>
</evidence>
<comment type="cofactor">
    <cofactor evidence="1">
        <name>Mg(2+)</name>
        <dbReference type="ChEBI" id="CHEBI:18420"/>
    </cofactor>
</comment>
<dbReference type="OrthoDB" id="9800186at2"/>
<keyword evidence="3" id="KW-0479">Metal-binding</keyword>
<keyword evidence="5" id="KW-0460">Magnesium</keyword>
<evidence type="ECO:0000256" key="3">
    <source>
        <dbReference type="ARBA" id="ARBA00022723"/>
    </source>
</evidence>
<dbReference type="GO" id="GO:0005737">
    <property type="term" value="C:cytoplasm"/>
    <property type="evidence" value="ECO:0007669"/>
    <property type="project" value="TreeGrafter"/>
</dbReference>
<evidence type="ECO:0000313" key="8">
    <source>
        <dbReference type="Proteomes" id="UP000198362"/>
    </source>
</evidence>
<reference evidence="7 8" key="1">
    <citation type="submission" date="2017-06" db="EMBL/GenBank/DDBJ databases">
        <authorList>
            <person name="Kim H.J."/>
            <person name="Triplett B.A."/>
        </authorList>
    </citation>
    <scope>NUCLEOTIDE SEQUENCE [LARGE SCALE GENOMIC DNA]</scope>
    <source>
        <strain evidence="7 8">CGMCC 4.5593</strain>
    </source>
</reference>
<organism evidence="7 8">
    <name type="scientific">Asanoa hainanensis</name>
    <dbReference type="NCBI Taxonomy" id="560556"/>
    <lineage>
        <taxon>Bacteria</taxon>
        <taxon>Bacillati</taxon>
        <taxon>Actinomycetota</taxon>
        <taxon>Actinomycetes</taxon>
        <taxon>Micromonosporales</taxon>
        <taxon>Micromonosporaceae</taxon>
        <taxon>Asanoa</taxon>
    </lineage>
</organism>
<keyword evidence="8" id="KW-1185">Reference proteome</keyword>
<keyword evidence="4" id="KW-0378">Hydrolase</keyword>
<dbReference type="GO" id="GO:0046872">
    <property type="term" value="F:metal ion binding"/>
    <property type="evidence" value="ECO:0007669"/>
    <property type="project" value="UniProtKB-KW"/>
</dbReference>
<protein>
    <submittedName>
        <fullName evidence="7">8-oxo-dGTP diphosphatase</fullName>
    </submittedName>
</protein>
<dbReference type="SUPFAM" id="SSF55811">
    <property type="entry name" value="Nudix"/>
    <property type="match status" value="1"/>
</dbReference>
<dbReference type="InterPro" id="IPR020084">
    <property type="entry name" value="NUDIX_hydrolase_CS"/>
</dbReference>
<gene>
    <name evidence="7" type="ORF">SAMN05421812_101650</name>
</gene>
<dbReference type="PANTHER" id="PTHR43758:SF2">
    <property type="entry name" value="OXIDIZED PURINE NUCLEOSIDE TRIPHOSPHATE HYDROLASE"/>
    <property type="match status" value="1"/>
</dbReference>
<dbReference type="InterPro" id="IPR015797">
    <property type="entry name" value="NUDIX_hydrolase-like_dom_sf"/>
</dbReference>
<comment type="similarity">
    <text evidence="2">Belongs to the Nudix hydrolase family.</text>
</comment>
<feature type="domain" description="Nudix hydrolase" evidence="6">
    <location>
        <begin position="2"/>
        <end position="137"/>
    </location>
</feature>
<dbReference type="EMBL" id="FZPH01000001">
    <property type="protein sequence ID" value="SNS75131.1"/>
    <property type="molecule type" value="Genomic_DNA"/>
</dbReference>
<dbReference type="RefSeq" id="WP_089244418.1">
    <property type="nucleotide sequence ID" value="NZ_FZPH01000001.1"/>
</dbReference>
<evidence type="ECO:0000256" key="2">
    <source>
        <dbReference type="ARBA" id="ARBA00005582"/>
    </source>
</evidence>
<proteinExistence type="inferred from homology"/>
<dbReference type="PROSITE" id="PS51462">
    <property type="entry name" value="NUDIX"/>
    <property type="match status" value="1"/>
</dbReference>
<dbReference type="InterPro" id="IPR000086">
    <property type="entry name" value="NUDIX_hydrolase_dom"/>
</dbReference>
<name>A0A239H1T1_9ACTN</name>
<dbReference type="PROSITE" id="PS00893">
    <property type="entry name" value="NUDIX_BOX"/>
    <property type="match status" value="1"/>
</dbReference>
<sequence>MQAILATLGYVLSPDRDRVLLIHRDARRDDHHFGKYNGLGGKLEPDEDLAGGMRREIREEAGIDCDELELAGTMSWPGFGRAGEAWFVGVFRVPTWSGTPLTANPEGTLVWTPISDVLAGQVPMWEGDRAFLPYVFADHPRQFHGVMPYENGRPTSRSFTEL</sequence>
<dbReference type="Proteomes" id="UP000198362">
    <property type="component" value="Unassembled WGS sequence"/>
</dbReference>
<dbReference type="PANTHER" id="PTHR43758">
    <property type="entry name" value="7,8-DIHYDRO-8-OXOGUANINE TRIPHOSPHATASE"/>
    <property type="match status" value="1"/>
</dbReference>
<dbReference type="CDD" id="cd18886">
    <property type="entry name" value="NUDIX_MutT_Nudt1"/>
    <property type="match status" value="1"/>
</dbReference>
<evidence type="ECO:0000256" key="5">
    <source>
        <dbReference type="ARBA" id="ARBA00022842"/>
    </source>
</evidence>
<evidence type="ECO:0000256" key="1">
    <source>
        <dbReference type="ARBA" id="ARBA00001946"/>
    </source>
</evidence>
<evidence type="ECO:0000256" key="4">
    <source>
        <dbReference type="ARBA" id="ARBA00022801"/>
    </source>
</evidence>
<dbReference type="AlphaFoldDB" id="A0A239H1T1"/>
<accession>A0A239H1T1</accession>
<dbReference type="Gene3D" id="3.90.79.10">
    <property type="entry name" value="Nucleoside Triphosphate Pyrophosphohydrolase"/>
    <property type="match status" value="1"/>
</dbReference>
<dbReference type="GO" id="GO:0016818">
    <property type="term" value="F:hydrolase activity, acting on acid anhydrides, in phosphorus-containing anhydrides"/>
    <property type="evidence" value="ECO:0007669"/>
    <property type="project" value="TreeGrafter"/>
</dbReference>